<protein>
    <submittedName>
        <fullName evidence="2">Uncharacterized protein</fullName>
    </submittedName>
</protein>
<comment type="caution">
    <text evidence="2">The sequence shown here is derived from an EMBL/GenBank/DDBJ whole genome shotgun (WGS) entry which is preliminary data.</text>
</comment>
<organism evidence="2 3">
    <name type="scientific">Anaeramoeba ignava</name>
    <name type="common">Anaerobic marine amoeba</name>
    <dbReference type="NCBI Taxonomy" id="1746090"/>
    <lineage>
        <taxon>Eukaryota</taxon>
        <taxon>Metamonada</taxon>
        <taxon>Anaeramoebidae</taxon>
        <taxon>Anaeramoeba</taxon>
    </lineage>
</organism>
<keyword evidence="1" id="KW-0472">Membrane</keyword>
<proteinExistence type="predicted"/>
<feature type="transmembrane region" description="Helical" evidence="1">
    <location>
        <begin position="250"/>
        <end position="275"/>
    </location>
</feature>
<evidence type="ECO:0000313" key="2">
    <source>
        <dbReference type="EMBL" id="KAJ5076128.1"/>
    </source>
</evidence>
<feature type="transmembrane region" description="Helical" evidence="1">
    <location>
        <begin position="151"/>
        <end position="173"/>
    </location>
</feature>
<feature type="transmembrane region" description="Helical" evidence="1">
    <location>
        <begin position="188"/>
        <end position="208"/>
    </location>
</feature>
<name>A0A9Q0LNL8_ANAIG</name>
<dbReference type="OMA" id="IYTEFGW"/>
<sequence length="319" mass="37541">MRFLWWKKLDKYSKIFLVCSLIEAILLIVNQIIRILEFRNNKSRLIEEHIDLYAILFFLGVVYAGIYVFIIIKFKNIFQLVSFAIVNVMLTIYAIYELVLNRSSLATLVFLLVVVLIYDAFYTFMLIRLYKEFTWDFWNRVGSQPLIQKLFKVWSIFLTILGLDLMFSSAFLIADCYFLWSDYSKESYIDIALIIILIFWGILGYYCFRDENTKLMGLFLFSSLFEIAYLIAKIALFTHRKKLKNQLTPISVLIILTAVILLLRIFLWIICIIGYRNFGLGLKARLTRDYIPISPESNSNKNRLEIMMDGSGEDSDDFN</sequence>
<keyword evidence="1" id="KW-0812">Transmembrane</keyword>
<dbReference type="PANTHER" id="PTHR39299:SF1">
    <property type="entry name" value="TRANSMEMBRANE PROTEIN"/>
    <property type="match status" value="1"/>
</dbReference>
<accession>A0A9Q0LNL8</accession>
<keyword evidence="3" id="KW-1185">Reference proteome</keyword>
<feature type="transmembrane region" description="Helical" evidence="1">
    <location>
        <begin position="108"/>
        <end position="130"/>
    </location>
</feature>
<feature type="transmembrane region" description="Helical" evidence="1">
    <location>
        <begin position="53"/>
        <end position="70"/>
    </location>
</feature>
<dbReference type="EMBL" id="JAPDFW010000063">
    <property type="protein sequence ID" value="KAJ5076128.1"/>
    <property type="molecule type" value="Genomic_DNA"/>
</dbReference>
<dbReference type="AlphaFoldDB" id="A0A9Q0LNL8"/>
<evidence type="ECO:0000313" key="3">
    <source>
        <dbReference type="Proteomes" id="UP001149090"/>
    </source>
</evidence>
<dbReference type="OrthoDB" id="2448307at2759"/>
<dbReference type="PANTHER" id="PTHR39299">
    <property type="entry name" value="TRANSMEMBRANE PROTEIN"/>
    <property type="match status" value="1"/>
</dbReference>
<feature type="transmembrane region" description="Helical" evidence="1">
    <location>
        <begin position="12"/>
        <end position="33"/>
    </location>
</feature>
<gene>
    <name evidence="2" type="ORF">M0811_06991</name>
</gene>
<evidence type="ECO:0000256" key="1">
    <source>
        <dbReference type="SAM" id="Phobius"/>
    </source>
</evidence>
<feature type="transmembrane region" description="Helical" evidence="1">
    <location>
        <begin position="215"/>
        <end position="238"/>
    </location>
</feature>
<reference evidence="2" key="1">
    <citation type="submission" date="2022-10" db="EMBL/GenBank/DDBJ databases">
        <title>Novel sulphate-reducing endosymbionts in the free-living metamonad Anaeramoeba.</title>
        <authorList>
            <person name="Jerlstrom-Hultqvist J."/>
            <person name="Cepicka I."/>
            <person name="Gallot-Lavallee L."/>
            <person name="Salas-Leiva D."/>
            <person name="Curtis B.A."/>
            <person name="Zahonova K."/>
            <person name="Pipaliya S."/>
            <person name="Dacks J."/>
            <person name="Roger A.J."/>
        </authorList>
    </citation>
    <scope>NUCLEOTIDE SEQUENCE</scope>
    <source>
        <strain evidence="2">BMAN</strain>
    </source>
</reference>
<feature type="transmembrane region" description="Helical" evidence="1">
    <location>
        <begin position="77"/>
        <end position="96"/>
    </location>
</feature>
<dbReference type="Proteomes" id="UP001149090">
    <property type="component" value="Unassembled WGS sequence"/>
</dbReference>
<keyword evidence="1" id="KW-1133">Transmembrane helix</keyword>